<dbReference type="GO" id="GO:0010181">
    <property type="term" value="F:FMN binding"/>
    <property type="evidence" value="ECO:0007669"/>
    <property type="project" value="TreeGrafter"/>
</dbReference>
<reference evidence="3" key="1">
    <citation type="submission" date="2023-08" db="EMBL/GenBank/DDBJ databases">
        <title>Emergence of clinically-relevant ST2 carbapenem-resistant Acinetobacter baumannii strains in hospital sewages in Zhejiang, East of China.</title>
        <authorList>
            <person name="Kaichao C."/>
            <person name="Zhang R."/>
        </authorList>
    </citation>
    <scope>NUCLEOTIDE SEQUENCE</scope>
    <source>
        <strain evidence="3">M-RB-37</strain>
    </source>
</reference>
<name>A0AAW8J8P1_9GAMM</name>
<dbReference type="SUPFAM" id="SSF52218">
    <property type="entry name" value="Flavoproteins"/>
    <property type="match status" value="1"/>
</dbReference>
<dbReference type="GO" id="GO:0003955">
    <property type="term" value="F:NAD(P)H dehydrogenase (quinone) activity"/>
    <property type="evidence" value="ECO:0007669"/>
    <property type="project" value="TreeGrafter"/>
</dbReference>
<evidence type="ECO:0000313" key="4">
    <source>
        <dbReference type="Proteomes" id="UP001243844"/>
    </source>
</evidence>
<dbReference type="EMBL" id="JAVIDL010000009">
    <property type="protein sequence ID" value="MDQ8935433.1"/>
    <property type="molecule type" value="Genomic_DNA"/>
</dbReference>
<protein>
    <submittedName>
        <fullName evidence="3">NAD(P)H-dependent oxidoreductase</fullName>
        <ecNumber evidence="3">1.-.-.-</ecNumber>
    </submittedName>
</protein>
<dbReference type="Proteomes" id="UP001243844">
    <property type="component" value="Unassembled WGS sequence"/>
</dbReference>
<accession>A0AAW8J8P1</accession>
<dbReference type="RefSeq" id="WP_308981239.1">
    <property type="nucleotide sequence ID" value="NZ_JAVIDL010000009.1"/>
</dbReference>
<dbReference type="Gene3D" id="3.40.50.360">
    <property type="match status" value="1"/>
</dbReference>
<dbReference type="EC" id="1.-.-.-" evidence="3"/>
<organism evidence="3 4">
    <name type="scientific">Acinetobacter rudis</name>
    <dbReference type="NCBI Taxonomy" id="632955"/>
    <lineage>
        <taxon>Bacteria</taxon>
        <taxon>Pseudomonadati</taxon>
        <taxon>Pseudomonadota</taxon>
        <taxon>Gammaproteobacteria</taxon>
        <taxon>Moraxellales</taxon>
        <taxon>Moraxellaceae</taxon>
        <taxon>Acinetobacter</taxon>
    </lineage>
</organism>
<dbReference type="GO" id="GO:0009055">
    <property type="term" value="F:electron transfer activity"/>
    <property type="evidence" value="ECO:0007669"/>
    <property type="project" value="TreeGrafter"/>
</dbReference>
<proteinExistence type="predicted"/>
<sequence length="182" mass="21083">MKKTLVIVAHPNIEQSTVNKRWVAELLKSPELFTVHELYKTYPNGKIDVLAEQERIETHQHLIIQFPLYWFNCPPLLKQWLDDVLSYGWAYGSSGDRLKQKKIMLAVSAGIKEDEFSSTGSYQLSLEQILNPFKLTAQYTQADYQPIYAFYDAENQPEAQRVDQSALDYVIRLKKLIELDLG</sequence>
<evidence type="ECO:0000313" key="3">
    <source>
        <dbReference type="EMBL" id="MDQ8935433.1"/>
    </source>
</evidence>
<dbReference type="PANTHER" id="PTHR47307:SF1">
    <property type="entry name" value="GLUTATHIONE-REGULATED POTASSIUM-EFFLUX SYSTEM ANCILLARY PROTEIN KEFG"/>
    <property type="match status" value="1"/>
</dbReference>
<keyword evidence="1 3" id="KW-0560">Oxidoreductase</keyword>
<feature type="domain" description="Flavodoxin-like fold" evidence="2">
    <location>
        <begin position="2"/>
        <end position="169"/>
    </location>
</feature>
<dbReference type="InterPro" id="IPR046980">
    <property type="entry name" value="KefG/KefF"/>
</dbReference>
<dbReference type="PANTHER" id="PTHR47307">
    <property type="entry name" value="GLUTATHIONE-REGULATED POTASSIUM-EFFLUX SYSTEM ANCILLARY PROTEIN KEFG"/>
    <property type="match status" value="1"/>
</dbReference>
<dbReference type="InterPro" id="IPR003680">
    <property type="entry name" value="Flavodoxin_fold"/>
</dbReference>
<comment type="caution">
    <text evidence="3">The sequence shown here is derived from an EMBL/GenBank/DDBJ whole genome shotgun (WGS) entry which is preliminary data.</text>
</comment>
<evidence type="ECO:0000256" key="1">
    <source>
        <dbReference type="ARBA" id="ARBA00023002"/>
    </source>
</evidence>
<evidence type="ECO:0000259" key="2">
    <source>
        <dbReference type="Pfam" id="PF02525"/>
    </source>
</evidence>
<dbReference type="InterPro" id="IPR029039">
    <property type="entry name" value="Flavoprotein-like_sf"/>
</dbReference>
<dbReference type="Pfam" id="PF02525">
    <property type="entry name" value="Flavodoxin_2"/>
    <property type="match status" value="1"/>
</dbReference>
<dbReference type="AlphaFoldDB" id="A0AAW8J8P1"/>
<gene>
    <name evidence="3" type="ORF">RFH47_06800</name>
</gene>